<dbReference type="GO" id="GO:0005929">
    <property type="term" value="C:cilium"/>
    <property type="evidence" value="ECO:0007669"/>
    <property type="project" value="GOC"/>
</dbReference>
<feature type="compositionally biased region" description="Low complexity" evidence="1">
    <location>
        <begin position="35"/>
        <end position="54"/>
    </location>
</feature>
<feature type="compositionally biased region" description="Basic and acidic residues" evidence="1">
    <location>
        <begin position="87"/>
        <end position="97"/>
    </location>
</feature>
<accession>A0A3M7SWX4</accession>
<dbReference type="GO" id="GO:0035735">
    <property type="term" value="P:intraciliary transport involved in cilium assembly"/>
    <property type="evidence" value="ECO:0007669"/>
    <property type="project" value="InterPro"/>
</dbReference>
<dbReference type="EMBL" id="REGN01000654">
    <property type="protein sequence ID" value="RNA40293.1"/>
    <property type="molecule type" value="Genomic_DNA"/>
</dbReference>
<dbReference type="AlphaFoldDB" id="A0A3M7SWX4"/>
<feature type="compositionally biased region" description="Basic and acidic residues" evidence="1">
    <location>
        <begin position="428"/>
        <end position="447"/>
    </location>
</feature>
<feature type="compositionally biased region" description="Polar residues" evidence="1">
    <location>
        <begin position="14"/>
        <end position="34"/>
    </location>
</feature>
<feature type="compositionally biased region" description="Polar residues" evidence="1">
    <location>
        <begin position="248"/>
        <end position="259"/>
    </location>
</feature>
<dbReference type="GO" id="GO:0010824">
    <property type="term" value="P:regulation of centrosome duplication"/>
    <property type="evidence" value="ECO:0007669"/>
    <property type="project" value="TreeGrafter"/>
</dbReference>
<name>A0A3M7SWX4_BRAPC</name>
<dbReference type="STRING" id="10195.A0A3M7SWX4"/>
<feature type="compositionally biased region" description="Polar residues" evidence="1">
    <location>
        <begin position="98"/>
        <end position="110"/>
    </location>
</feature>
<dbReference type="Proteomes" id="UP000276133">
    <property type="component" value="Unassembled WGS sequence"/>
</dbReference>
<comment type="caution">
    <text evidence="2">The sequence shown here is derived from an EMBL/GenBank/DDBJ whole genome shotgun (WGS) entry which is preliminary data.</text>
</comment>
<sequence length="576" mass="66508">MSKSSDTAGIPLNLSLNGLQFKSKSSNSNRLLQKSPNYSQRSNLSSSSTNILNDSVKKKIEPKPCQPSSSRLNSSFPDKKHKLPPYSRKEEKQKEKTPQSSNIFAPSSERSSFDELEISSKQSQTNTTQKTGLDIFFSSFSNDAIEPVKESKIKILQDSVDGLRRELNLNTISNDKLNDKNQNLKEIRKNLAAISIQKWYRAILKNRLNHQQEIEKLFNRKKSEMKKKIEFNVEKSSPYKKPVRISFNSQLSKANNSKNDSLKDLKPRDNFEKNKNTNNSLHDTLVAESVHTDTELLNKLDTNKTVENILLSLDQLEKESQVSSLNKDVSLASQTSEKINSILSFLDEEVSKDHDFVPKPMKDYKFDEDYFSEFVKINKNVTQDSSKKSSRDLEKKTTKITKTEAKIPPKKTTDSVNISKTTSRKNVKNVEEDYGSENKKTPRNEENTDKLMELELELEEKKRKITSLEKALSQQKELTIRYTQEAERESQIRLEAQKSDYETAIKRHLSFIDQLHLLSYDTFFYKSITKIELICSSKLKTVEHRLESVYHKKVPVLELVLFQIFFSIYREISKIK</sequence>
<feature type="compositionally biased region" description="Polar residues" evidence="1">
    <location>
        <begin position="66"/>
        <end position="76"/>
    </location>
</feature>
<dbReference type="OrthoDB" id="197735at2759"/>
<organism evidence="2 3">
    <name type="scientific">Brachionus plicatilis</name>
    <name type="common">Marine rotifer</name>
    <name type="synonym">Brachionus muelleri</name>
    <dbReference type="NCBI Taxonomy" id="10195"/>
    <lineage>
        <taxon>Eukaryota</taxon>
        <taxon>Metazoa</taxon>
        <taxon>Spiralia</taxon>
        <taxon>Gnathifera</taxon>
        <taxon>Rotifera</taxon>
        <taxon>Eurotatoria</taxon>
        <taxon>Monogononta</taxon>
        <taxon>Pseudotrocha</taxon>
        <taxon>Ploima</taxon>
        <taxon>Brachionidae</taxon>
        <taxon>Brachionus</taxon>
    </lineage>
</organism>
<protein>
    <submittedName>
        <fullName evidence="2">Uncharacterized protein</fullName>
    </submittedName>
</protein>
<evidence type="ECO:0000313" key="3">
    <source>
        <dbReference type="Proteomes" id="UP000276133"/>
    </source>
</evidence>
<evidence type="ECO:0000313" key="2">
    <source>
        <dbReference type="EMBL" id="RNA40293.1"/>
    </source>
</evidence>
<keyword evidence="3" id="KW-1185">Reference proteome</keyword>
<dbReference type="PANTHER" id="PTHR31540">
    <property type="entry name" value="CENTROSOMAL PROTEIN OF 131 KDA"/>
    <property type="match status" value="1"/>
</dbReference>
<feature type="region of interest" description="Disordered" evidence="1">
    <location>
        <begin position="407"/>
        <end position="447"/>
    </location>
</feature>
<dbReference type="PANTHER" id="PTHR31540:SF1">
    <property type="entry name" value="CENTROSOMAL PROTEIN OF 131 KDA"/>
    <property type="match status" value="1"/>
</dbReference>
<feature type="region of interest" description="Disordered" evidence="1">
    <location>
        <begin position="248"/>
        <end position="280"/>
    </location>
</feature>
<evidence type="ECO:0000256" key="1">
    <source>
        <dbReference type="SAM" id="MobiDB-lite"/>
    </source>
</evidence>
<proteinExistence type="predicted"/>
<gene>
    <name evidence="2" type="ORF">BpHYR1_017901</name>
</gene>
<dbReference type="InterPro" id="IPR030465">
    <property type="entry name" value="CEP131"/>
</dbReference>
<dbReference type="GO" id="GO:0034451">
    <property type="term" value="C:centriolar satellite"/>
    <property type="evidence" value="ECO:0007669"/>
    <property type="project" value="TreeGrafter"/>
</dbReference>
<feature type="region of interest" description="Disordered" evidence="1">
    <location>
        <begin position="1"/>
        <end position="125"/>
    </location>
</feature>
<feature type="compositionally biased region" description="Basic and acidic residues" evidence="1">
    <location>
        <begin position="260"/>
        <end position="275"/>
    </location>
</feature>
<reference evidence="2 3" key="1">
    <citation type="journal article" date="2018" name="Sci. Rep.">
        <title>Genomic signatures of local adaptation to the degree of environmental predictability in rotifers.</title>
        <authorList>
            <person name="Franch-Gras L."/>
            <person name="Hahn C."/>
            <person name="Garcia-Roger E.M."/>
            <person name="Carmona M.J."/>
            <person name="Serra M."/>
            <person name="Gomez A."/>
        </authorList>
    </citation>
    <scope>NUCLEOTIDE SEQUENCE [LARGE SCALE GENOMIC DNA]</scope>
    <source>
        <strain evidence="2">HYR1</strain>
    </source>
</reference>